<sequence length="237" mass="26118">MSSLPELKAAVQCQNLTLRTRKKTILDDVSFHIPQGSITGLLGPNGAGKSTLLRLITGLATPDSGSVKIFGDPAGVERLGQLSLLPDRSSLPGWLTVGRWLHFAEGIYPDWDNVKAEQLMGQLSVKRESRISTLSRGEEARLQLLTCLSRKAPLVILDEPFTGVDLISREEIASTVVGEMADGERTFLIATHDIREMELLFDRLILIGDGRIQGIEDVEQLRQSGHSVESRYREVFA</sequence>
<evidence type="ECO:0000256" key="1">
    <source>
        <dbReference type="ARBA" id="ARBA00022741"/>
    </source>
</evidence>
<keyword evidence="1" id="KW-0547">Nucleotide-binding</keyword>
<evidence type="ECO:0000256" key="2">
    <source>
        <dbReference type="ARBA" id="ARBA00022840"/>
    </source>
</evidence>
<dbReference type="PROSITE" id="PS50893">
    <property type="entry name" value="ABC_TRANSPORTER_2"/>
    <property type="match status" value="1"/>
</dbReference>
<dbReference type="InterPro" id="IPR003439">
    <property type="entry name" value="ABC_transporter-like_ATP-bd"/>
</dbReference>
<dbReference type="Proteomes" id="UP000564806">
    <property type="component" value="Unassembled WGS sequence"/>
</dbReference>
<dbReference type="SUPFAM" id="SSF52540">
    <property type="entry name" value="P-loop containing nucleoside triphosphate hydrolases"/>
    <property type="match status" value="1"/>
</dbReference>
<comment type="caution">
    <text evidence="4">The sequence shown here is derived from an EMBL/GenBank/DDBJ whole genome shotgun (WGS) entry which is preliminary data.</text>
</comment>
<keyword evidence="2 4" id="KW-0067">ATP-binding</keyword>
<dbReference type="CDD" id="cd03230">
    <property type="entry name" value="ABC_DR_subfamily_A"/>
    <property type="match status" value="1"/>
</dbReference>
<evidence type="ECO:0000313" key="4">
    <source>
        <dbReference type="EMBL" id="NUU60792.1"/>
    </source>
</evidence>
<name>A0A850EQ55_9BACL</name>
<gene>
    <name evidence="4" type="ORF">HPT30_10585</name>
</gene>
<dbReference type="InterPro" id="IPR027417">
    <property type="entry name" value="P-loop_NTPase"/>
</dbReference>
<protein>
    <submittedName>
        <fullName evidence="4">ABC transporter ATP-binding protein</fullName>
    </submittedName>
</protein>
<dbReference type="SMART" id="SM00382">
    <property type="entry name" value="AAA"/>
    <property type="match status" value="1"/>
</dbReference>
<organism evidence="4 5">
    <name type="scientific">Paenibacillus agri</name>
    <dbReference type="NCBI Taxonomy" id="2744309"/>
    <lineage>
        <taxon>Bacteria</taxon>
        <taxon>Bacillati</taxon>
        <taxon>Bacillota</taxon>
        <taxon>Bacilli</taxon>
        <taxon>Bacillales</taxon>
        <taxon>Paenibacillaceae</taxon>
        <taxon>Paenibacillus</taxon>
    </lineage>
</organism>
<accession>A0A850EQ55</accession>
<dbReference type="Pfam" id="PF00005">
    <property type="entry name" value="ABC_tran"/>
    <property type="match status" value="1"/>
</dbReference>
<evidence type="ECO:0000259" key="3">
    <source>
        <dbReference type="PROSITE" id="PS50893"/>
    </source>
</evidence>
<dbReference type="GO" id="GO:0016887">
    <property type="term" value="F:ATP hydrolysis activity"/>
    <property type="evidence" value="ECO:0007669"/>
    <property type="project" value="InterPro"/>
</dbReference>
<dbReference type="PANTHER" id="PTHR43158:SF1">
    <property type="entry name" value="ABC TRANSPORTER, ATP-BINDING PROTEIN"/>
    <property type="match status" value="1"/>
</dbReference>
<dbReference type="Gene3D" id="3.40.50.300">
    <property type="entry name" value="P-loop containing nucleotide triphosphate hydrolases"/>
    <property type="match status" value="1"/>
</dbReference>
<reference evidence="4" key="1">
    <citation type="submission" date="2020-06" db="EMBL/GenBank/DDBJ databases">
        <title>Paenibacillus sp. nov., isolated from soil.</title>
        <authorList>
            <person name="Seo Y.L."/>
        </authorList>
    </citation>
    <scope>NUCLEOTIDE SEQUENCE [LARGE SCALE GENOMIC DNA]</scope>
    <source>
        <strain evidence="4">JW14</strain>
    </source>
</reference>
<dbReference type="GO" id="GO:0005524">
    <property type="term" value="F:ATP binding"/>
    <property type="evidence" value="ECO:0007669"/>
    <property type="project" value="UniProtKB-KW"/>
</dbReference>
<keyword evidence="5" id="KW-1185">Reference proteome</keyword>
<dbReference type="EMBL" id="JABWCS010000204">
    <property type="protein sequence ID" value="NUU60792.1"/>
    <property type="molecule type" value="Genomic_DNA"/>
</dbReference>
<feature type="domain" description="ABC transporter" evidence="3">
    <location>
        <begin position="11"/>
        <end position="234"/>
    </location>
</feature>
<proteinExistence type="predicted"/>
<evidence type="ECO:0000313" key="5">
    <source>
        <dbReference type="Proteomes" id="UP000564806"/>
    </source>
</evidence>
<dbReference type="InterPro" id="IPR003593">
    <property type="entry name" value="AAA+_ATPase"/>
</dbReference>
<dbReference type="AlphaFoldDB" id="A0A850EQ55"/>
<dbReference type="PANTHER" id="PTHR43158">
    <property type="entry name" value="SKFA PEPTIDE EXPORT ATP-BINDING PROTEIN SKFE"/>
    <property type="match status" value="1"/>
</dbReference>